<sequence>MWNSIYWDFILIVSRGFKYERHYVTTEDGYMLQLSHTDLW</sequence>
<dbReference type="EnsemblMetazoa" id="tetur17g00560.1">
    <property type="protein sequence ID" value="tetur17g00560.1"/>
    <property type="gene ID" value="tetur17g00560"/>
</dbReference>
<evidence type="ECO:0000259" key="1">
    <source>
        <dbReference type="Pfam" id="PF04083"/>
    </source>
</evidence>
<dbReference type="InterPro" id="IPR029058">
    <property type="entry name" value="AB_hydrolase_fold"/>
</dbReference>
<dbReference type="HOGENOM" id="CLU_3300017_0_0_1"/>
<reference evidence="3" key="1">
    <citation type="submission" date="2011-08" db="EMBL/GenBank/DDBJ databases">
        <authorList>
            <person name="Rombauts S."/>
        </authorList>
    </citation>
    <scope>NUCLEOTIDE SEQUENCE</scope>
    <source>
        <strain evidence="3">London</strain>
    </source>
</reference>
<feature type="domain" description="Partial AB-hydrolase lipase" evidence="1">
    <location>
        <begin position="12"/>
        <end position="36"/>
    </location>
</feature>
<dbReference type="GO" id="GO:0006629">
    <property type="term" value="P:lipid metabolic process"/>
    <property type="evidence" value="ECO:0007669"/>
    <property type="project" value="InterPro"/>
</dbReference>
<reference evidence="2" key="2">
    <citation type="submission" date="2015-06" db="UniProtKB">
        <authorList>
            <consortium name="EnsemblMetazoa"/>
        </authorList>
    </citation>
    <scope>IDENTIFICATION</scope>
</reference>
<protein>
    <recommendedName>
        <fullName evidence="1">Partial AB-hydrolase lipase domain-containing protein</fullName>
    </recommendedName>
</protein>
<dbReference type="InterPro" id="IPR006693">
    <property type="entry name" value="AB_hydrolase_lipase"/>
</dbReference>
<keyword evidence="3" id="KW-1185">Reference proteome</keyword>
<dbReference type="EMBL" id="CAEY01000329">
    <property type="status" value="NOT_ANNOTATED_CDS"/>
    <property type="molecule type" value="Genomic_DNA"/>
</dbReference>
<dbReference type="Pfam" id="PF04083">
    <property type="entry name" value="Abhydro_lipase"/>
    <property type="match status" value="1"/>
</dbReference>
<proteinExistence type="predicted"/>
<organism evidence="2 3">
    <name type="scientific">Tetranychus urticae</name>
    <name type="common">Two-spotted spider mite</name>
    <dbReference type="NCBI Taxonomy" id="32264"/>
    <lineage>
        <taxon>Eukaryota</taxon>
        <taxon>Metazoa</taxon>
        <taxon>Ecdysozoa</taxon>
        <taxon>Arthropoda</taxon>
        <taxon>Chelicerata</taxon>
        <taxon>Arachnida</taxon>
        <taxon>Acari</taxon>
        <taxon>Acariformes</taxon>
        <taxon>Trombidiformes</taxon>
        <taxon>Prostigmata</taxon>
        <taxon>Eleutherengona</taxon>
        <taxon>Raphignathae</taxon>
        <taxon>Tetranychoidea</taxon>
        <taxon>Tetranychidae</taxon>
        <taxon>Tetranychus</taxon>
    </lineage>
</organism>
<dbReference type="AlphaFoldDB" id="T1KPI1"/>
<dbReference type="Gene3D" id="3.40.50.1820">
    <property type="entry name" value="alpha/beta hydrolase"/>
    <property type="match status" value="1"/>
</dbReference>
<accession>T1KPI1</accession>
<evidence type="ECO:0000313" key="3">
    <source>
        <dbReference type="Proteomes" id="UP000015104"/>
    </source>
</evidence>
<name>T1KPI1_TETUR</name>
<dbReference type="Proteomes" id="UP000015104">
    <property type="component" value="Unassembled WGS sequence"/>
</dbReference>
<evidence type="ECO:0000313" key="2">
    <source>
        <dbReference type="EnsemblMetazoa" id="tetur17g00560.1"/>
    </source>
</evidence>